<evidence type="ECO:0000313" key="2">
    <source>
        <dbReference type="EMBL" id="KEZ40926.1"/>
    </source>
</evidence>
<feature type="region of interest" description="Disordered" evidence="1">
    <location>
        <begin position="681"/>
        <end position="700"/>
    </location>
</feature>
<accession>A0A084G0R4</accession>
<reference evidence="2 3" key="1">
    <citation type="journal article" date="2014" name="Genome Announc.">
        <title>Draft genome sequence of the pathogenic fungus Scedosporium apiospermum.</title>
        <authorList>
            <person name="Vandeputte P."/>
            <person name="Ghamrawi S."/>
            <person name="Rechenmann M."/>
            <person name="Iltis A."/>
            <person name="Giraud S."/>
            <person name="Fleury M."/>
            <person name="Thornton C."/>
            <person name="Delhaes L."/>
            <person name="Meyer W."/>
            <person name="Papon N."/>
            <person name="Bouchara J.P."/>
        </authorList>
    </citation>
    <scope>NUCLEOTIDE SEQUENCE [LARGE SCALE GENOMIC DNA]</scope>
    <source>
        <strain evidence="2 3">IHEM 14462</strain>
    </source>
</reference>
<feature type="region of interest" description="Disordered" evidence="1">
    <location>
        <begin position="470"/>
        <end position="498"/>
    </location>
</feature>
<feature type="region of interest" description="Disordered" evidence="1">
    <location>
        <begin position="1127"/>
        <end position="1273"/>
    </location>
</feature>
<feature type="compositionally biased region" description="Low complexity" evidence="1">
    <location>
        <begin position="294"/>
        <end position="308"/>
    </location>
</feature>
<proteinExistence type="predicted"/>
<dbReference type="Proteomes" id="UP000028545">
    <property type="component" value="Unassembled WGS sequence"/>
</dbReference>
<dbReference type="KEGG" id="sapo:SAPIO_CDS7818"/>
<feature type="compositionally biased region" description="Low complexity" evidence="1">
    <location>
        <begin position="910"/>
        <end position="952"/>
    </location>
</feature>
<dbReference type="GeneID" id="27726890"/>
<dbReference type="EMBL" id="JOWA01000111">
    <property type="protein sequence ID" value="KEZ40926.1"/>
    <property type="molecule type" value="Genomic_DNA"/>
</dbReference>
<feature type="compositionally biased region" description="Low complexity" evidence="1">
    <location>
        <begin position="1388"/>
        <end position="1410"/>
    </location>
</feature>
<organism evidence="2 3">
    <name type="scientific">Pseudallescheria apiosperma</name>
    <name type="common">Scedosporium apiospermum</name>
    <dbReference type="NCBI Taxonomy" id="563466"/>
    <lineage>
        <taxon>Eukaryota</taxon>
        <taxon>Fungi</taxon>
        <taxon>Dikarya</taxon>
        <taxon>Ascomycota</taxon>
        <taxon>Pezizomycotina</taxon>
        <taxon>Sordariomycetes</taxon>
        <taxon>Hypocreomycetidae</taxon>
        <taxon>Microascales</taxon>
        <taxon>Microascaceae</taxon>
        <taxon>Scedosporium</taxon>
    </lineage>
</organism>
<dbReference type="HOGENOM" id="CLU_253727_0_0_1"/>
<evidence type="ECO:0000313" key="3">
    <source>
        <dbReference type="Proteomes" id="UP000028545"/>
    </source>
</evidence>
<dbReference type="RefSeq" id="XP_016640725.1">
    <property type="nucleotide sequence ID" value="XM_016789608.1"/>
</dbReference>
<feature type="compositionally biased region" description="Low complexity" evidence="1">
    <location>
        <begin position="969"/>
        <end position="981"/>
    </location>
</feature>
<gene>
    <name evidence="2" type="ORF">SAPIO_CDS7818</name>
</gene>
<feature type="region of interest" description="Disordered" evidence="1">
    <location>
        <begin position="613"/>
        <end position="640"/>
    </location>
</feature>
<comment type="caution">
    <text evidence="2">The sequence shown here is derived from an EMBL/GenBank/DDBJ whole genome shotgun (WGS) entry which is preliminary data.</text>
</comment>
<feature type="compositionally biased region" description="Polar residues" evidence="1">
    <location>
        <begin position="681"/>
        <end position="691"/>
    </location>
</feature>
<dbReference type="VEuPathDB" id="FungiDB:SAPIO_CDS7818"/>
<feature type="region of interest" description="Disordered" evidence="1">
    <location>
        <begin position="1067"/>
        <end position="1111"/>
    </location>
</feature>
<feature type="compositionally biased region" description="Basic and acidic residues" evidence="1">
    <location>
        <begin position="1264"/>
        <end position="1273"/>
    </location>
</feature>
<feature type="region of interest" description="Disordered" evidence="1">
    <location>
        <begin position="899"/>
        <end position="1022"/>
    </location>
</feature>
<feature type="compositionally biased region" description="Polar residues" evidence="1">
    <location>
        <begin position="1067"/>
        <end position="1084"/>
    </location>
</feature>
<feature type="compositionally biased region" description="Polar residues" evidence="1">
    <location>
        <begin position="1133"/>
        <end position="1145"/>
    </location>
</feature>
<evidence type="ECO:0000256" key="1">
    <source>
        <dbReference type="SAM" id="MobiDB-lite"/>
    </source>
</evidence>
<keyword evidence="3" id="KW-1185">Reference proteome</keyword>
<feature type="region of interest" description="Disordered" evidence="1">
    <location>
        <begin position="279"/>
        <end position="364"/>
    </location>
</feature>
<name>A0A084G0R4_PSEDA</name>
<dbReference type="OrthoDB" id="4207369at2759"/>
<feature type="compositionally biased region" description="Low complexity" evidence="1">
    <location>
        <begin position="1346"/>
        <end position="1367"/>
    </location>
</feature>
<feature type="compositionally biased region" description="Basic and acidic residues" evidence="1">
    <location>
        <begin position="1171"/>
        <end position="1182"/>
    </location>
</feature>
<sequence length="1410" mass="151202">MAFQPISSIVDAIQTSPMGSLPADEAWLHNNGRITAYLYASPFPIASRSSHGVLSSFYPQNPFAYDPTQRRLQAWDRATVPSRRSGKRIGKRTDRIHISLRLPITTNGHFAKKRCTQPEILRDRVTDHEYLETGVEYAGFWDQLSAQVHTRNNLFIDKVLPIQEDGAASLIRRKRHLEPSGYELEPVAALEPSLLTSLQAMSTILGKTLTVSLMVEMLCVKLGRELNPTVPIKLKVRGQPRLSTILEEAEPQTPSSAQSGSISLWSPVKKIADSIKWGIGKLSPSPSPSKENQLPDSRPLSLSPPSDSLTKKETSSTSASTPVHVFTNGGALSINPSGDTRHTESSSLRSRSGEEDGSDMSATFGDSMVQQLKYRDLRSVRFDFSERTDSFQLLDSNETSPMIVDTKTNLDIFNRKSFAVAQSLAKVAEQISHGSVDAKVVVEREGSRLFVRFKMPARFAAFFPQSNLPGTPIHDDTDATIGDEPESPLDRKTSKRPMINGGREVVGWATSPNDSSTLLATPRVSVSGAESVEGTPLEDVSFLSTNTDELIAGLPDTPTTIVLGGEGGFVSPGFHVAPELLEDSPIKAEKSLEAVSPSTDFNKSINEVPQTPAKFTRRPDFTPRFSLNRPADPSPLRQVQNAEDVETEDESFMSTNTDELVNDLPNTPTAIVLNSEWNTPRYNINGQNSPKPESEQGDGHSFFDMDTEELKEVMEMSIPSIPHSDNDATYNIHLNVETPTQSPSGAYYTNSIVEDPTLNIHLHHQSSPMQESGTDESSFLSTNTDQLVGDLPDTPTAVVLNAEFNSPRYNIGAQAVSSPSPQIQTQQLKDTSSVARNDAEIIASQSDTHPELALGDLMNTPPRQTITQVGHDGILIEDSPSIAPHAEVAKSADQAAALCPLSSPSKPDKATVAPFTDTATPTATVTPSKPTKLSPTPPTATAMVTKTATVTPSKPTRSSPPATPSVEKTTPTTPQSSTPDSAHGAEQSVNVTPSPKEKAAENPTPSTPTAHTPIAHPETTPATIDAKPIAAPLRPQSHKASTPTHVAETPKTMTAIPSMCALNSQVSENATPLRSSSPQKQGSSFEPGKGSCTPQSSRLTRPDDLAEAQEAEDRAYLGKFLNQHKASKAAKSAETQARMATTLTGSPAPRLPLGHIDANSSSPKKAGTKRKVGDVGEAKAVDAAEPPAKRTRSSGAPKVAPLRRSSRVKSRAQEPSPDGNSRIPVRVGSGVVGGGSGSREADLAAVTRANTRRNKGKAQMPEEVLARQREDPHALRMQELKEVHDARVARAGKAETKKAVSWGEDERFVYEEEEEDEEMIAAPAPEPVAKGTPVAKRRVGRPQKPAAAKSAAKSASSGSSKSSAKAATPTLTQSAGVKKPAAKKGPVKPKVGAVAVPTRRLTRSSTRSGQ</sequence>
<protein>
    <submittedName>
        <fullName evidence="2">Uncharacterized protein</fullName>
    </submittedName>
</protein>
<feature type="region of interest" description="Disordered" evidence="1">
    <location>
        <begin position="1308"/>
        <end position="1410"/>
    </location>
</feature>